<dbReference type="Pfam" id="PF00472">
    <property type="entry name" value="RF-1"/>
    <property type="match status" value="1"/>
</dbReference>
<dbReference type="InterPro" id="IPR000352">
    <property type="entry name" value="Pep_chain_release_fac_I"/>
</dbReference>
<dbReference type="Gene3D" id="3.30.70.1660">
    <property type="match status" value="1"/>
</dbReference>
<keyword evidence="4" id="KW-0175">Coiled coil</keyword>
<dbReference type="Proteomes" id="UP000887116">
    <property type="component" value="Unassembled WGS sequence"/>
</dbReference>
<evidence type="ECO:0000259" key="5">
    <source>
        <dbReference type="SMART" id="SM00937"/>
    </source>
</evidence>
<comment type="similarity">
    <text evidence="1">Belongs to the prokaryotic/mitochondrial release factor family.</text>
</comment>
<dbReference type="EMBL" id="BMAO01006825">
    <property type="protein sequence ID" value="GFR11834.1"/>
    <property type="molecule type" value="Genomic_DNA"/>
</dbReference>
<feature type="domain" description="Peptide chain release factor" evidence="5">
    <location>
        <begin position="109"/>
        <end position="221"/>
    </location>
</feature>
<evidence type="ECO:0000313" key="6">
    <source>
        <dbReference type="EMBL" id="GFR11834.1"/>
    </source>
</evidence>
<dbReference type="OrthoDB" id="2019491at2759"/>
<dbReference type="InterPro" id="IPR045853">
    <property type="entry name" value="Pep_chain_release_fac_I_sf"/>
</dbReference>
<dbReference type="FunFam" id="3.30.70.1660:FF:000002">
    <property type="entry name" value="Peptide chain release factor 1"/>
    <property type="match status" value="1"/>
</dbReference>
<dbReference type="Gene3D" id="6.10.140.1950">
    <property type="match status" value="1"/>
</dbReference>
<evidence type="ECO:0000256" key="2">
    <source>
        <dbReference type="ARBA" id="ARBA00022481"/>
    </source>
</evidence>
<gene>
    <name evidence="6" type="primary">MTRF1L</name>
    <name evidence="6" type="ORF">TNCT_25201</name>
</gene>
<dbReference type="InterPro" id="IPR005139">
    <property type="entry name" value="PCRF"/>
</dbReference>
<dbReference type="GO" id="GO:0003747">
    <property type="term" value="F:translation release factor activity"/>
    <property type="evidence" value="ECO:0007669"/>
    <property type="project" value="InterPro"/>
</dbReference>
<dbReference type="Gene3D" id="3.30.160.20">
    <property type="match status" value="1"/>
</dbReference>
<evidence type="ECO:0000256" key="1">
    <source>
        <dbReference type="ARBA" id="ARBA00010835"/>
    </source>
</evidence>
<keyword evidence="2" id="KW-0488">Methylation</keyword>
<dbReference type="SUPFAM" id="SSF75620">
    <property type="entry name" value="Release factor"/>
    <property type="match status" value="1"/>
</dbReference>
<keyword evidence="7" id="KW-1185">Reference proteome</keyword>
<evidence type="ECO:0000256" key="4">
    <source>
        <dbReference type="SAM" id="Coils"/>
    </source>
</evidence>
<dbReference type="FunFam" id="3.30.160.20:FF:000004">
    <property type="entry name" value="Peptide chain release factor 1"/>
    <property type="match status" value="1"/>
</dbReference>
<name>A0A8X6GWW4_TRICU</name>
<dbReference type="InterPro" id="IPR050057">
    <property type="entry name" value="Prokaryotic/Mito_RF"/>
</dbReference>
<dbReference type="PANTHER" id="PTHR43804">
    <property type="entry name" value="LD18447P"/>
    <property type="match status" value="1"/>
</dbReference>
<dbReference type="SMART" id="SM00937">
    <property type="entry name" value="PCRF"/>
    <property type="match status" value="1"/>
</dbReference>
<feature type="coiled-coil region" evidence="4">
    <location>
        <begin position="86"/>
        <end position="138"/>
    </location>
</feature>
<evidence type="ECO:0000313" key="7">
    <source>
        <dbReference type="Proteomes" id="UP000887116"/>
    </source>
</evidence>
<dbReference type="GO" id="GO:0005737">
    <property type="term" value="C:cytoplasm"/>
    <property type="evidence" value="ECO:0007669"/>
    <property type="project" value="UniProtKB-ARBA"/>
</dbReference>
<accession>A0A8X6GWW4</accession>
<keyword evidence="3" id="KW-0648">Protein biosynthesis</keyword>
<dbReference type="PANTHER" id="PTHR43804:SF7">
    <property type="entry name" value="LD18447P"/>
    <property type="match status" value="1"/>
</dbReference>
<proteinExistence type="inferred from homology"/>
<comment type="caution">
    <text evidence="6">The sequence shown here is derived from an EMBL/GenBank/DDBJ whole genome shotgun (WGS) entry which is preliminary data.</text>
</comment>
<organism evidence="6 7">
    <name type="scientific">Trichonephila clavata</name>
    <name type="common">Joro spider</name>
    <name type="synonym">Nephila clavata</name>
    <dbReference type="NCBI Taxonomy" id="2740835"/>
    <lineage>
        <taxon>Eukaryota</taxon>
        <taxon>Metazoa</taxon>
        <taxon>Ecdysozoa</taxon>
        <taxon>Arthropoda</taxon>
        <taxon>Chelicerata</taxon>
        <taxon>Arachnida</taxon>
        <taxon>Araneae</taxon>
        <taxon>Araneomorphae</taxon>
        <taxon>Entelegynae</taxon>
        <taxon>Araneoidea</taxon>
        <taxon>Nephilidae</taxon>
        <taxon>Trichonephila</taxon>
    </lineage>
</organism>
<sequence>MIRNLTRAFLPKLQSFNLNKIFNRTFTLASQKFVQQNQNVQQLISYDDIRLQKHLQFLNSLYLKAEKNESEGIRGSGFSLEVLNNIHNLINEIETTKEDIKELEVFVSDLKELKDDLYKTAVSEKESFENKLNEMKKEILQLIIPDDIVGDKDIILELSAGVGGQEAMLFARDMFEMYCHYACWKGWDCEILKFDETDLGGIKNAHIAVSGQNAFKIFKFESGVHRVQRVPKTEKAGRIHTSTMAVAVLPQPSEIEIVIHPNDIELEFKRSGGAGGQHVNTTDSCVRIYHKPSGIVTESQVERDQHRNRELAMKSLRAKLYERQLEAMVKETSSSRKMQIGTAGRSEKVRTYNFVQDRITDHRAHITIHGVQSFLKGEEDFENLSHMIQQWHTIQSLADILNKYNST</sequence>
<dbReference type="Pfam" id="PF03462">
    <property type="entry name" value="PCRF"/>
    <property type="match status" value="1"/>
</dbReference>
<evidence type="ECO:0000256" key="3">
    <source>
        <dbReference type="ARBA" id="ARBA00022917"/>
    </source>
</evidence>
<protein>
    <submittedName>
        <fullName evidence="6">Peptide chain release factor 1-like, mitochondrial</fullName>
    </submittedName>
</protein>
<dbReference type="AlphaFoldDB" id="A0A8X6GWW4"/>
<reference evidence="6" key="1">
    <citation type="submission" date="2020-07" db="EMBL/GenBank/DDBJ databases">
        <title>Multicomponent nature underlies the extraordinary mechanical properties of spider dragline silk.</title>
        <authorList>
            <person name="Kono N."/>
            <person name="Nakamura H."/>
            <person name="Mori M."/>
            <person name="Yoshida Y."/>
            <person name="Ohtoshi R."/>
            <person name="Malay A.D."/>
            <person name="Moran D.A.P."/>
            <person name="Tomita M."/>
            <person name="Numata K."/>
            <person name="Arakawa K."/>
        </authorList>
    </citation>
    <scope>NUCLEOTIDE SEQUENCE</scope>
</reference>